<dbReference type="EMBL" id="JALJOT010000002">
    <property type="protein sequence ID" value="KAK9917685.1"/>
    <property type="molecule type" value="Genomic_DNA"/>
</dbReference>
<evidence type="ECO:0000313" key="4">
    <source>
        <dbReference type="Proteomes" id="UP001491310"/>
    </source>
</evidence>
<protein>
    <recommendedName>
        <fullName evidence="2">C2 Aida-type domain-containing protein</fullName>
    </recommendedName>
</protein>
<evidence type="ECO:0000313" key="3">
    <source>
        <dbReference type="EMBL" id="KAK9917685.1"/>
    </source>
</evidence>
<dbReference type="Pfam" id="PF14186">
    <property type="entry name" value="Aida_C2"/>
    <property type="match status" value="1"/>
</dbReference>
<gene>
    <name evidence="3" type="ORF">WJX75_007169</name>
</gene>
<evidence type="ECO:0000259" key="2">
    <source>
        <dbReference type="PROSITE" id="PS51911"/>
    </source>
</evidence>
<dbReference type="InterPro" id="IPR025939">
    <property type="entry name" value="Aida_C"/>
</dbReference>
<comment type="caution">
    <text evidence="3">The sequence shown here is derived from an EMBL/GenBank/DDBJ whole genome shotgun (WGS) entry which is preliminary data.</text>
</comment>
<feature type="domain" description="C2 Aida-type" evidence="2">
    <location>
        <begin position="106"/>
        <end position="269"/>
    </location>
</feature>
<organism evidence="3 4">
    <name type="scientific">Coccomyxa subellipsoidea</name>
    <dbReference type="NCBI Taxonomy" id="248742"/>
    <lineage>
        <taxon>Eukaryota</taxon>
        <taxon>Viridiplantae</taxon>
        <taxon>Chlorophyta</taxon>
        <taxon>core chlorophytes</taxon>
        <taxon>Trebouxiophyceae</taxon>
        <taxon>Trebouxiophyceae incertae sedis</taxon>
        <taxon>Coccomyxaceae</taxon>
        <taxon>Coccomyxa</taxon>
    </lineage>
</organism>
<dbReference type="Proteomes" id="UP001491310">
    <property type="component" value="Unassembled WGS sequence"/>
</dbReference>
<reference evidence="3 4" key="1">
    <citation type="journal article" date="2024" name="Nat. Commun.">
        <title>Phylogenomics reveals the evolutionary origins of lichenization in chlorophyte algae.</title>
        <authorList>
            <person name="Puginier C."/>
            <person name="Libourel C."/>
            <person name="Otte J."/>
            <person name="Skaloud P."/>
            <person name="Haon M."/>
            <person name="Grisel S."/>
            <person name="Petersen M."/>
            <person name="Berrin J.G."/>
            <person name="Delaux P.M."/>
            <person name="Dal Grande F."/>
            <person name="Keller J."/>
        </authorList>
    </citation>
    <scope>NUCLEOTIDE SEQUENCE [LARGE SCALE GENOMIC DNA]</scope>
    <source>
        <strain evidence="3 4">SAG 216-7</strain>
    </source>
</reference>
<feature type="region of interest" description="Disordered" evidence="1">
    <location>
        <begin position="1"/>
        <end position="112"/>
    </location>
</feature>
<feature type="compositionally biased region" description="Basic and acidic residues" evidence="1">
    <location>
        <begin position="54"/>
        <end position="65"/>
    </location>
</feature>
<name>A0ABR2Z148_9CHLO</name>
<dbReference type="Gene3D" id="2.60.40.150">
    <property type="entry name" value="C2 domain"/>
    <property type="match status" value="1"/>
</dbReference>
<keyword evidence="4" id="KW-1185">Reference proteome</keyword>
<sequence length="269" mass="29633">MYACLNAAQGREEARNHNGGGEWRGDAQGRPPLGQQQGRPQTADLLSNWPQRSSLREGQIDERESINTSPAAPGSGGTTPRSLSLDSHPPGHPPHGAVHLYKQPTLRPSSSAGGVRRLAITIERANLDYRKPLDRPVFCVSLHSADGWPLESPQDTPPGHFDRGRRCVAAGHTVILRTPKRQMPPSVVYVELKHWKSASRKMSVLGWSFAPIETLVDASSPPDDPAPRAGQLFLHLWRKPLDLTAHQRRIQLKALHLHEHDLFLSIASA</sequence>
<proteinExistence type="predicted"/>
<feature type="compositionally biased region" description="Low complexity" evidence="1">
    <location>
        <begin position="28"/>
        <end position="41"/>
    </location>
</feature>
<accession>A0ABR2Z148</accession>
<feature type="compositionally biased region" description="Polar residues" evidence="1">
    <location>
        <begin position="44"/>
        <end position="53"/>
    </location>
</feature>
<dbReference type="InterPro" id="IPR035892">
    <property type="entry name" value="C2_domain_sf"/>
</dbReference>
<dbReference type="PROSITE" id="PS51911">
    <property type="entry name" value="C2_AIDA"/>
    <property type="match status" value="1"/>
</dbReference>
<evidence type="ECO:0000256" key="1">
    <source>
        <dbReference type="SAM" id="MobiDB-lite"/>
    </source>
</evidence>